<keyword evidence="1 5" id="KW-0689">Ribosomal protein</keyword>
<dbReference type="GO" id="GO:0022625">
    <property type="term" value="C:cytosolic large ribosomal subunit"/>
    <property type="evidence" value="ECO:0007669"/>
    <property type="project" value="UniProtKB-UniRule"/>
</dbReference>
<dbReference type="GO" id="GO:0003735">
    <property type="term" value="F:structural constituent of ribosome"/>
    <property type="evidence" value="ECO:0007669"/>
    <property type="project" value="UniProtKB-UniRule"/>
</dbReference>
<dbReference type="AlphaFoldDB" id="A0A1J5HBA9"/>
<dbReference type="InterPro" id="IPR036789">
    <property type="entry name" value="Ribosomal_uL6-like_a/b-dom_sf"/>
</dbReference>
<evidence type="ECO:0000259" key="7">
    <source>
        <dbReference type="Pfam" id="PF00347"/>
    </source>
</evidence>
<dbReference type="GO" id="GO:0002181">
    <property type="term" value="P:cytoplasmic translation"/>
    <property type="evidence" value="ECO:0007669"/>
    <property type="project" value="TreeGrafter"/>
</dbReference>
<protein>
    <recommendedName>
        <fullName evidence="3 4">50S ribosomal protein L6</fullName>
    </recommendedName>
</protein>
<evidence type="ECO:0000256" key="4">
    <source>
        <dbReference type="NCBIfam" id="TIGR03654"/>
    </source>
</evidence>
<dbReference type="InterPro" id="IPR019906">
    <property type="entry name" value="Ribosomal_uL6_bac-type"/>
</dbReference>
<dbReference type="PRINTS" id="PR00059">
    <property type="entry name" value="RIBOSOMALL6"/>
</dbReference>
<evidence type="ECO:0000313" key="8">
    <source>
        <dbReference type="EMBL" id="OIP82541.1"/>
    </source>
</evidence>
<dbReference type="SUPFAM" id="SSF56053">
    <property type="entry name" value="Ribosomal protein L6"/>
    <property type="match status" value="2"/>
</dbReference>
<dbReference type="EMBL" id="MNZM01000111">
    <property type="protein sequence ID" value="OIP82541.1"/>
    <property type="molecule type" value="Genomic_DNA"/>
</dbReference>
<dbReference type="InterPro" id="IPR002358">
    <property type="entry name" value="Ribosomal_uL6_CS"/>
</dbReference>
<evidence type="ECO:0000256" key="5">
    <source>
        <dbReference type="RuleBase" id="RU003869"/>
    </source>
</evidence>
<feature type="domain" description="Large ribosomal subunit protein uL6 alpha-beta" evidence="7">
    <location>
        <begin position="13"/>
        <end position="80"/>
    </location>
</feature>
<dbReference type="InterPro" id="IPR000702">
    <property type="entry name" value="Ribosomal_uL6-like"/>
</dbReference>
<dbReference type="PANTHER" id="PTHR11655">
    <property type="entry name" value="60S/50S RIBOSOMAL PROTEIN L6/L9"/>
    <property type="match status" value="1"/>
</dbReference>
<evidence type="ECO:0000256" key="1">
    <source>
        <dbReference type="ARBA" id="ARBA00022980"/>
    </source>
</evidence>
<name>A0A1J5HBA9_9BACT</name>
<comment type="function">
    <text evidence="6">This protein binds to the 23S rRNA, and is important in its secondary structure. It is located near the subunit interface in the base of the L7/L12 stalk, and near the tRNA binding site of the peptidyltransferase center.</text>
</comment>
<dbReference type="PIRSF" id="PIRSF002162">
    <property type="entry name" value="Ribosomal_L6"/>
    <property type="match status" value="1"/>
</dbReference>
<comment type="similarity">
    <text evidence="5">Belongs to the universal ribosomal protein uL6 family.</text>
</comment>
<evidence type="ECO:0000256" key="6">
    <source>
        <dbReference type="RuleBase" id="RU003870"/>
    </source>
</evidence>
<dbReference type="NCBIfam" id="TIGR03654">
    <property type="entry name" value="L6_bact"/>
    <property type="match status" value="1"/>
</dbReference>
<keyword evidence="2 5" id="KW-0687">Ribonucleoprotein</keyword>
<dbReference type="Gene3D" id="3.90.930.12">
    <property type="entry name" value="Ribosomal protein L6, alpha-beta domain"/>
    <property type="match status" value="2"/>
</dbReference>
<dbReference type="Pfam" id="PF00347">
    <property type="entry name" value="Ribosomal_L6"/>
    <property type="match status" value="2"/>
</dbReference>
<evidence type="ECO:0000256" key="3">
    <source>
        <dbReference type="ARBA" id="ARBA00035454"/>
    </source>
</evidence>
<keyword evidence="6" id="KW-0699">rRNA-binding</keyword>
<accession>A0A1J5HBA9</accession>
<dbReference type="Proteomes" id="UP000183758">
    <property type="component" value="Unassembled WGS sequence"/>
</dbReference>
<dbReference type="PANTHER" id="PTHR11655:SF14">
    <property type="entry name" value="LARGE RIBOSOMAL SUBUNIT PROTEIN UL6M"/>
    <property type="match status" value="1"/>
</dbReference>
<dbReference type="InterPro" id="IPR020040">
    <property type="entry name" value="Ribosomal_uL6_a/b-dom"/>
</dbReference>
<evidence type="ECO:0000313" key="9">
    <source>
        <dbReference type="Proteomes" id="UP000183758"/>
    </source>
</evidence>
<dbReference type="GO" id="GO:0019843">
    <property type="term" value="F:rRNA binding"/>
    <property type="evidence" value="ECO:0007669"/>
    <property type="project" value="UniProtKB-UniRule"/>
</dbReference>
<proteinExistence type="inferred from homology"/>
<evidence type="ECO:0000256" key="2">
    <source>
        <dbReference type="ARBA" id="ARBA00023274"/>
    </source>
</evidence>
<keyword evidence="6" id="KW-0694">RNA-binding</keyword>
<dbReference type="PROSITE" id="PS00525">
    <property type="entry name" value="RIBOSOMAL_L6_1"/>
    <property type="match status" value="1"/>
</dbReference>
<organism evidence="8 9">
    <name type="scientific">Candidatus Roizmanbacteria bacterium CG2_30_33_16</name>
    <dbReference type="NCBI Taxonomy" id="1805340"/>
    <lineage>
        <taxon>Bacteria</taxon>
        <taxon>Candidatus Roizmaniibacteriota</taxon>
    </lineage>
</organism>
<comment type="caution">
    <text evidence="8">The sequence shown here is derived from an EMBL/GenBank/DDBJ whole genome shotgun (WGS) entry which is preliminary data.</text>
</comment>
<feature type="domain" description="Large ribosomal subunit protein uL6 alpha-beta" evidence="7">
    <location>
        <begin position="90"/>
        <end position="164"/>
    </location>
</feature>
<reference evidence="8 9" key="1">
    <citation type="journal article" date="2016" name="Environ. Microbiol.">
        <title>Genomic resolution of a cold subsurface aquifer community provides metabolic insights for novel microbes adapted to high CO concentrations.</title>
        <authorList>
            <person name="Probst A.J."/>
            <person name="Castelle C.J."/>
            <person name="Singh A."/>
            <person name="Brown C.T."/>
            <person name="Anantharaman K."/>
            <person name="Sharon I."/>
            <person name="Hug L.A."/>
            <person name="Burstein D."/>
            <person name="Emerson J.B."/>
            <person name="Thomas B.C."/>
            <person name="Banfield J.F."/>
        </authorList>
    </citation>
    <scope>NUCLEOTIDE SEQUENCE [LARGE SCALE GENOMIC DNA]</scope>
    <source>
        <strain evidence="8">CG2_30_33_16</strain>
    </source>
</reference>
<sequence length="184" mass="20070">MSKIGQKPISISAGVNLQINEGLINVKGPKGEWNGILPRVLELKNKDNQWTVSRKNENKTSKSLHGLYRTLINNAIVGVEKPWQKRLEVVGTGFNVKVQGNDIVFKVGYSHPVVFKSVSGVTLQVEGNNKVIISGADKQLVGQVAFQIKCIRKPDVYKGKGIRYEGEVLRIKPGKKAKAAGAAA</sequence>
<gene>
    <name evidence="8" type="ORF">AUK04_04585</name>
</gene>